<keyword evidence="4" id="KW-1185">Reference proteome</keyword>
<gene>
    <name evidence="3" type="ORF">G3576_03155</name>
</gene>
<feature type="signal peptide" evidence="2">
    <location>
        <begin position="1"/>
        <end position="23"/>
    </location>
</feature>
<dbReference type="Proteomes" id="UP000475385">
    <property type="component" value="Unassembled WGS sequence"/>
</dbReference>
<dbReference type="RefSeq" id="WP_164692854.1">
    <property type="nucleotide sequence ID" value="NZ_JAAIKB010000001.1"/>
</dbReference>
<evidence type="ECO:0000256" key="2">
    <source>
        <dbReference type="SAM" id="SignalP"/>
    </source>
</evidence>
<dbReference type="InterPro" id="IPR005064">
    <property type="entry name" value="BUG"/>
</dbReference>
<proteinExistence type="inferred from homology"/>
<evidence type="ECO:0000313" key="4">
    <source>
        <dbReference type="Proteomes" id="UP000475385"/>
    </source>
</evidence>
<dbReference type="AlphaFoldDB" id="A0A6M1LF79"/>
<dbReference type="InterPro" id="IPR042100">
    <property type="entry name" value="Bug_dom1"/>
</dbReference>
<feature type="chain" id="PRO_5026747151" evidence="2">
    <location>
        <begin position="24"/>
        <end position="324"/>
    </location>
</feature>
<organism evidence="3 4">
    <name type="scientific">Falsiroseomonas algicola</name>
    <dbReference type="NCBI Taxonomy" id="2716930"/>
    <lineage>
        <taxon>Bacteria</taxon>
        <taxon>Pseudomonadati</taxon>
        <taxon>Pseudomonadota</taxon>
        <taxon>Alphaproteobacteria</taxon>
        <taxon>Acetobacterales</taxon>
        <taxon>Roseomonadaceae</taxon>
        <taxon>Falsiroseomonas</taxon>
    </lineage>
</organism>
<protein>
    <submittedName>
        <fullName evidence="3">Tripartite tricarboxylate transporter substrate binding protein</fullName>
    </submittedName>
</protein>
<dbReference type="Pfam" id="PF03401">
    <property type="entry name" value="TctC"/>
    <property type="match status" value="1"/>
</dbReference>
<name>A0A6M1LF79_9PROT</name>
<dbReference type="PANTHER" id="PTHR42928:SF5">
    <property type="entry name" value="BLR1237 PROTEIN"/>
    <property type="match status" value="1"/>
</dbReference>
<dbReference type="Gene3D" id="3.40.190.10">
    <property type="entry name" value="Periplasmic binding protein-like II"/>
    <property type="match status" value="1"/>
</dbReference>
<dbReference type="PANTHER" id="PTHR42928">
    <property type="entry name" value="TRICARBOXYLATE-BINDING PROTEIN"/>
    <property type="match status" value="1"/>
</dbReference>
<comment type="caution">
    <text evidence="3">The sequence shown here is derived from an EMBL/GenBank/DDBJ whole genome shotgun (WGS) entry which is preliminary data.</text>
</comment>
<dbReference type="SUPFAM" id="SSF53850">
    <property type="entry name" value="Periplasmic binding protein-like II"/>
    <property type="match status" value="1"/>
</dbReference>
<accession>A0A6M1LF79</accession>
<evidence type="ECO:0000256" key="1">
    <source>
        <dbReference type="ARBA" id="ARBA00006987"/>
    </source>
</evidence>
<sequence length="324" mass="34036">MRITRRAMAGLLPAVAMAGQAGAQANWQPGRPLRLLVGFPPGGAADLLARKLADSLTQALGQPVVVENRPGAGAQLALDAAAKAQPDGLTMSLSPMGPLAVNPALTPGRLPYNAAEDFTPLIHVWDQPNVIVGGMDVPQAWPAFVEWLKRRPEEPYASVGPGSSNHLTGALLSRALGLNLQHITYRGSAAALTAIMGGEIKLFVDNVTTTIPLAREGRVRAIAVTTAQRSAALPEVPTLAELGLPELTVSSWQVVVGPKGMPPAVVARLNAELNRAIRTPDAVAWMRSLGAEPAGGTAEQAATMLRTERERWARLIPSMGITVD</sequence>
<dbReference type="PIRSF" id="PIRSF017082">
    <property type="entry name" value="YflP"/>
    <property type="match status" value="1"/>
</dbReference>
<keyword evidence="2" id="KW-0732">Signal</keyword>
<reference evidence="3 4" key="1">
    <citation type="submission" date="2020-03" db="EMBL/GenBank/DDBJ databases">
        <title>Roseomonas stagni sp. nov., isolated from pond water in Japan.</title>
        <authorList>
            <person name="Furuhata K."/>
            <person name="Miyamoto H."/>
            <person name="Goto K."/>
        </authorList>
    </citation>
    <scope>NUCLEOTIDE SEQUENCE [LARGE SCALE GENOMIC DNA]</scope>
    <source>
        <strain evidence="3 4">PeD5</strain>
    </source>
</reference>
<dbReference type="EMBL" id="JAAIKB010000001">
    <property type="protein sequence ID" value="NGM18998.1"/>
    <property type="molecule type" value="Genomic_DNA"/>
</dbReference>
<dbReference type="Gene3D" id="3.40.190.150">
    <property type="entry name" value="Bordetella uptake gene, domain 1"/>
    <property type="match status" value="1"/>
</dbReference>
<comment type="similarity">
    <text evidence="1">Belongs to the UPF0065 (bug) family.</text>
</comment>
<dbReference type="CDD" id="cd07012">
    <property type="entry name" value="PBP2_Bug_TTT"/>
    <property type="match status" value="1"/>
</dbReference>
<evidence type="ECO:0000313" key="3">
    <source>
        <dbReference type="EMBL" id="NGM18998.1"/>
    </source>
</evidence>